<keyword evidence="2" id="KW-1185">Reference proteome</keyword>
<organism evidence="1 2">
    <name type="scientific">Tolypothrix bouteillei VB521301</name>
    <dbReference type="NCBI Taxonomy" id="1479485"/>
    <lineage>
        <taxon>Bacteria</taxon>
        <taxon>Bacillati</taxon>
        <taxon>Cyanobacteriota</taxon>
        <taxon>Cyanophyceae</taxon>
        <taxon>Nostocales</taxon>
        <taxon>Tolypothrichaceae</taxon>
        <taxon>Tolypothrix</taxon>
    </lineage>
</organism>
<name>A0A8S9T391_9CYAN</name>
<protein>
    <submittedName>
        <fullName evidence="1">Uncharacterized protein</fullName>
    </submittedName>
</protein>
<evidence type="ECO:0000313" key="1">
    <source>
        <dbReference type="EMBL" id="KAF3886019.1"/>
    </source>
</evidence>
<evidence type="ECO:0000313" key="2">
    <source>
        <dbReference type="Proteomes" id="UP000029738"/>
    </source>
</evidence>
<reference evidence="1" key="2">
    <citation type="submission" date="2019-11" db="EMBL/GenBank/DDBJ databases">
        <title>Improved Assembly of Tolypothrix boutellei genome.</title>
        <authorList>
            <person name="Sarangi A.N."/>
            <person name="Mukherjee M."/>
            <person name="Ghosh S."/>
            <person name="Singh D."/>
            <person name="Das A."/>
            <person name="Kant S."/>
            <person name="Prusty A."/>
            <person name="Tripathy S."/>
        </authorList>
    </citation>
    <scope>NUCLEOTIDE SEQUENCE</scope>
    <source>
        <strain evidence="1">VB521301</strain>
    </source>
</reference>
<accession>A0A8S9T391</accession>
<proteinExistence type="predicted"/>
<dbReference type="RefSeq" id="WP_167844662.1">
    <property type="nucleotide sequence ID" value="NZ_JHEG04000001.1"/>
</dbReference>
<dbReference type="EMBL" id="JHEG04000001">
    <property type="protein sequence ID" value="KAF3886019.1"/>
    <property type="molecule type" value="Genomic_DNA"/>
</dbReference>
<reference evidence="1" key="1">
    <citation type="journal article" date="2015" name="Genome Announc.">
        <title>Draft Genome Sequence of Tolypothrix boutellei Strain VB521301.</title>
        <authorList>
            <person name="Chandrababunaidu M.M."/>
            <person name="Singh D."/>
            <person name="Sen D."/>
            <person name="Bhan S."/>
            <person name="Das S."/>
            <person name="Gupta A."/>
            <person name="Adhikary S.P."/>
            <person name="Tripathy S."/>
        </authorList>
    </citation>
    <scope>NUCLEOTIDE SEQUENCE</scope>
    <source>
        <strain evidence="1">VB521301</strain>
    </source>
</reference>
<sequence length="54" mass="6086">MKIKHSLICLLIIGTTVLTAANWHLGMMGMTTFLLAYFSKGLRRRSHINGRLAK</sequence>
<dbReference type="Proteomes" id="UP000029738">
    <property type="component" value="Unassembled WGS sequence"/>
</dbReference>
<dbReference type="AlphaFoldDB" id="A0A8S9T391"/>
<comment type="caution">
    <text evidence="1">The sequence shown here is derived from an EMBL/GenBank/DDBJ whole genome shotgun (WGS) entry which is preliminary data.</text>
</comment>
<gene>
    <name evidence="1" type="ORF">DA73_0400011455</name>
</gene>